<proteinExistence type="predicted"/>
<evidence type="ECO:0000313" key="3">
    <source>
        <dbReference type="Proteomes" id="UP000789901"/>
    </source>
</evidence>
<protein>
    <submittedName>
        <fullName evidence="2">30520_t:CDS:1</fullName>
    </submittedName>
</protein>
<dbReference type="Proteomes" id="UP000789901">
    <property type="component" value="Unassembled WGS sequence"/>
</dbReference>
<keyword evidence="3" id="KW-1185">Reference proteome</keyword>
<sequence length="43" mass="4366">AGIIGLVLQKVPASTTFDESSSDTSQSSDVSNVADSNMVHGNV</sequence>
<evidence type="ECO:0000256" key="1">
    <source>
        <dbReference type="SAM" id="MobiDB-lite"/>
    </source>
</evidence>
<accession>A0ABN7VQN1</accession>
<dbReference type="EMBL" id="CAJVQB010019922">
    <property type="protein sequence ID" value="CAG8792793.1"/>
    <property type="molecule type" value="Genomic_DNA"/>
</dbReference>
<evidence type="ECO:0000313" key="2">
    <source>
        <dbReference type="EMBL" id="CAG8792793.1"/>
    </source>
</evidence>
<reference evidence="2 3" key="1">
    <citation type="submission" date="2021-06" db="EMBL/GenBank/DDBJ databases">
        <authorList>
            <person name="Kallberg Y."/>
            <person name="Tangrot J."/>
            <person name="Rosling A."/>
        </authorList>
    </citation>
    <scope>NUCLEOTIDE SEQUENCE [LARGE SCALE GENOMIC DNA]</scope>
    <source>
        <strain evidence="2 3">120-4 pot B 10/14</strain>
    </source>
</reference>
<organism evidence="2 3">
    <name type="scientific">Gigaspora margarita</name>
    <dbReference type="NCBI Taxonomy" id="4874"/>
    <lineage>
        <taxon>Eukaryota</taxon>
        <taxon>Fungi</taxon>
        <taxon>Fungi incertae sedis</taxon>
        <taxon>Mucoromycota</taxon>
        <taxon>Glomeromycotina</taxon>
        <taxon>Glomeromycetes</taxon>
        <taxon>Diversisporales</taxon>
        <taxon>Gigasporaceae</taxon>
        <taxon>Gigaspora</taxon>
    </lineage>
</organism>
<gene>
    <name evidence="2" type="ORF">GMARGA_LOCUS21511</name>
</gene>
<feature type="non-terminal residue" evidence="2">
    <location>
        <position position="1"/>
    </location>
</feature>
<feature type="region of interest" description="Disordered" evidence="1">
    <location>
        <begin position="15"/>
        <end position="43"/>
    </location>
</feature>
<name>A0ABN7VQN1_GIGMA</name>
<comment type="caution">
    <text evidence="2">The sequence shown here is derived from an EMBL/GenBank/DDBJ whole genome shotgun (WGS) entry which is preliminary data.</text>
</comment>
<feature type="compositionally biased region" description="Low complexity" evidence="1">
    <location>
        <begin position="15"/>
        <end position="31"/>
    </location>
</feature>